<dbReference type="Gene3D" id="3.30.160.60">
    <property type="entry name" value="Classic Zinc Finger"/>
    <property type="match status" value="1"/>
</dbReference>
<keyword evidence="1" id="KW-0479">Metal-binding</keyword>
<evidence type="ECO:0000313" key="4">
    <source>
        <dbReference type="Proteomes" id="UP000054217"/>
    </source>
</evidence>
<organism evidence="3 4">
    <name type="scientific">Pisolithus tinctorius Marx 270</name>
    <dbReference type="NCBI Taxonomy" id="870435"/>
    <lineage>
        <taxon>Eukaryota</taxon>
        <taxon>Fungi</taxon>
        <taxon>Dikarya</taxon>
        <taxon>Basidiomycota</taxon>
        <taxon>Agaricomycotina</taxon>
        <taxon>Agaricomycetes</taxon>
        <taxon>Agaricomycetidae</taxon>
        <taxon>Boletales</taxon>
        <taxon>Sclerodermatineae</taxon>
        <taxon>Pisolithaceae</taxon>
        <taxon>Pisolithus</taxon>
    </lineage>
</organism>
<dbReference type="SMART" id="SM00355">
    <property type="entry name" value="ZnF_C2H2"/>
    <property type="match status" value="2"/>
</dbReference>
<dbReference type="PROSITE" id="PS00028">
    <property type="entry name" value="ZINC_FINGER_C2H2_1"/>
    <property type="match status" value="1"/>
</dbReference>
<dbReference type="EMBL" id="KN831944">
    <property type="protein sequence ID" value="KIO15058.1"/>
    <property type="molecule type" value="Genomic_DNA"/>
</dbReference>
<evidence type="ECO:0000313" key="3">
    <source>
        <dbReference type="EMBL" id="KIO15058.1"/>
    </source>
</evidence>
<keyword evidence="1" id="KW-0862">Zinc</keyword>
<reference evidence="3 4" key="1">
    <citation type="submission" date="2014-04" db="EMBL/GenBank/DDBJ databases">
        <authorList>
            <consortium name="DOE Joint Genome Institute"/>
            <person name="Kuo A."/>
            <person name="Kohler A."/>
            <person name="Costa M.D."/>
            <person name="Nagy L.G."/>
            <person name="Floudas D."/>
            <person name="Copeland A."/>
            <person name="Barry K.W."/>
            <person name="Cichocki N."/>
            <person name="Veneault-Fourrey C."/>
            <person name="LaButti K."/>
            <person name="Lindquist E.A."/>
            <person name="Lipzen A."/>
            <person name="Lundell T."/>
            <person name="Morin E."/>
            <person name="Murat C."/>
            <person name="Sun H."/>
            <person name="Tunlid A."/>
            <person name="Henrissat B."/>
            <person name="Grigoriev I.V."/>
            <person name="Hibbett D.S."/>
            <person name="Martin F."/>
            <person name="Nordberg H.P."/>
            <person name="Cantor M.N."/>
            <person name="Hua S.X."/>
        </authorList>
    </citation>
    <scope>NUCLEOTIDE SEQUENCE [LARGE SCALE GENOMIC DNA]</scope>
    <source>
        <strain evidence="3 4">Marx 270</strain>
    </source>
</reference>
<dbReference type="InterPro" id="IPR013087">
    <property type="entry name" value="Znf_C2H2_type"/>
</dbReference>
<dbReference type="GO" id="GO:0008270">
    <property type="term" value="F:zinc ion binding"/>
    <property type="evidence" value="ECO:0007669"/>
    <property type="project" value="UniProtKB-KW"/>
</dbReference>
<proteinExistence type="predicted"/>
<gene>
    <name evidence="3" type="ORF">M404DRAFT_991756</name>
</gene>
<dbReference type="Proteomes" id="UP000054217">
    <property type="component" value="Unassembled WGS sequence"/>
</dbReference>
<protein>
    <recommendedName>
        <fullName evidence="2">C2H2-type domain-containing protein</fullName>
    </recommendedName>
</protein>
<feature type="domain" description="C2H2-type" evidence="2">
    <location>
        <begin position="100"/>
        <end position="123"/>
    </location>
</feature>
<dbReference type="STRING" id="870435.A0A0C3K0X2"/>
<evidence type="ECO:0000259" key="2">
    <source>
        <dbReference type="PROSITE" id="PS50157"/>
    </source>
</evidence>
<keyword evidence="4" id="KW-1185">Reference proteome</keyword>
<dbReference type="InParanoid" id="A0A0C3K0X2"/>
<accession>A0A0C3K0X2</accession>
<dbReference type="AlphaFoldDB" id="A0A0C3K0X2"/>
<keyword evidence="1" id="KW-0863">Zinc-finger</keyword>
<name>A0A0C3K0X2_PISTI</name>
<dbReference type="PROSITE" id="PS50157">
    <property type="entry name" value="ZINC_FINGER_C2H2_2"/>
    <property type="match status" value="1"/>
</dbReference>
<evidence type="ECO:0000256" key="1">
    <source>
        <dbReference type="PROSITE-ProRule" id="PRU00042"/>
    </source>
</evidence>
<dbReference type="HOGENOM" id="CLU_126337_0_0_1"/>
<sequence length="128" mass="14653">MASSSQLFNEAFTDEDEQTLVGFATLPADRKPYRCGWIVPGGVCNAVLPGDSFPVHLRECHGIFGNDKVRFKCEWVECGLQMNKESIVRHVTESHLQYRHRCTFCGEVFSRKHTLNGHLWKRHGFKAD</sequence>
<dbReference type="OrthoDB" id="2647604at2759"/>
<reference evidence="4" key="2">
    <citation type="submission" date="2015-01" db="EMBL/GenBank/DDBJ databases">
        <title>Evolutionary Origins and Diversification of the Mycorrhizal Mutualists.</title>
        <authorList>
            <consortium name="DOE Joint Genome Institute"/>
            <consortium name="Mycorrhizal Genomics Consortium"/>
            <person name="Kohler A."/>
            <person name="Kuo A."/>
            <person name="Nagy L.G."/>
            <person name="Floudas D."/>
            <person name="Copeland A."/>
            <person name="Barry K.W."/>
            <person name="Cichocki N."/>
            <person name="Veneault-Fourrey C."/>
            <person name="LaButti K."/>
            <person name="Lindquist E.A."/>
            <person name="Lipzen A."/>
            <person name="Lundell T."/>
            <person name="Morin E."/>
            <person name="Murat C."/>
            <person name="Riley R."/>
            <person name="Ohm R."/>
            <person name="Sun H."/>
            <person name="Tunlid A."/>
            <person name="Henrissat B."/>
            <person name="Grigoriev I.V."/>
            <person name="Hibbett D.S."/>
            <person name="Martin F."/>
        </authorList>
    </citation>
    <scope>NUCLEOTIDE SEQUENCE [LARGE SCALE GENOMIC DNA]</scope>
    <source>
        <strain evidence="4">Marx 270</strain>
    </source>
</reference>